<organism evidence="1 2">
    <name type="scientific">Daphnia magna</name>
    <dbReference type="NCBI Taxonomy" id="35525"/>
    <lineage>
        <taxon>Eukaryota</taxon>
        <taxon>Metazoa</taxon>
        <taxon>Ecdysozoa</taxon>
        <taxon>Arthropoda</taxon>
        <taxon>Crustacea</taxon>
        <taxon>Branchiopoda</taxon>
        <taxon>Diplostraca</taxon>
        <taxon>Cladocera</taxon>
        <taxon>Anomopoda</taxon>
        <taxon>Daphniidae</taxon>
        <taxon>Daphnia</taxon>
    </lineage>
</organism>
<dbReference type="EMBL" id="JAOYFB010000036">
    <property type="protein sequence ID" value="KAK4018639.1"/>
    <property type="molecule type" value="Genomic_DNA"/>
</dbReference>
<comment type="caution">
    <text evidence="1">The sequence shown here is derived from an EMBL/GenBank/DDBJ whole genome shotgun (WGS) entry which is preliminary data.</text>
</comment>
<gene>
    <name evidence="1" type="ORF">OUZ56_000684</name>
</gene>
<name>A0ABR0A169_9CRUS</name>
<dbReference type="Proteomes" id="UP001234178">
    <property type="component" value="Unassembled WGS sequence"/>
</dbReference>
<keyword evidence="2" id="KW-1185">Reference proteome</keyword>
<sequence length="70" mass="8544">MDDRKFVFFFFLRADEDRVCTRRPSFAHLEKEPLDHQQKEKKNLEERRTFEMITIPLMVKEKEKLGATQN</sequence>
<reference evidence="1 2" key="1">
    <citation type="journal article" date="2023" name="Nucleic Acids Res.">
        <title>The hologenome of Daphnia magna reveals possible DNA methylation and microbiome-mediated evolution of the host genome.</title>
        <authorList>
            <person name="Chaturvedi A."/>
            <person name="Li X."/>
            <person name="Dhandapani V."/>
            <person name="Marshall H."/>
            <person name="Kissane S."/>
            <person name="Cuenca-Cambronero M."/>
            <person name="Asole G."/>
            <person name="Calvet F."/>
            <person name="Ruiz-Romero M."/>
            <person name="Marangio P."/>
            <person name="Guigo R."/>
            <person name="Rago D."/>
            <person name="Mirbahai L."/>
            <person name="Eastwood N."/>
            <person name="Colbourne J.K."/>
            <person name="Zhou J."/>
            <person name="Mallon E."/>
            <person name="Orsini L."/>
        </authorList>
    </citation>
    <scope>NUCLEOTIDE SEQUENCE [LARGE SCALE GENOMIC DNA]</scope>
    <source>
        <strain evidence="1">LRV0_1</strain>
    </source>
</reference>
<evidence type="ECO:0000313" key="1">
    <source>
        <dbReference type="EMBL" id="KAK4018639.1"/>
    </source>
</evidence>
<accession>A0ABR0A169</accession>
<evidence type="ECO:0000313" key="2">
    <source>
        <dbReference type="Proteomes" id="UP001234178"/>
    </source>
</evidence>
<proteinExistence type="predicted"/>
<protein>
    <submittedName>
        <fullName evidence="1">Uncharacterized protein</fullName>
    </submittedName>
</protein>